<protein>
    <recommendedName>
        <fullName evidence="3">Enoyl reductase (ER) domain-containing protein</fullName>
    </recommendedName>
</protein>
<dbReference type="InterPro" id="IPR011032">
    <property type="entry name" value="GroES-like_sf"/>
</dbReference>
<dbReference type="InterPro" id="IPR020843">
    <property type="entry name" value="ER"/>
</dbReference>
<dbReference type="PANTHER" id="PTHR45348:SF2">
    <property type="entry name" value="ZINC-TYPE ALCOHOL DEHYDROGENASE-LIKE PROTEIN C2E1P3.01"/>
    <property type="match status" value="1"/>
</dbReference>
<dbReference type="Proteomes" id="UP001345691">
    <property type="component" value="Unassembled WGS sequence"/>
</dbReference>
<dbReference type="Pfam" id="PF08240">
    <property type="entry name" value="ADH_N"/>
    <property type="match status" value="1"/>
</dbReference>
<dbReference type="EMBL" id="JAVRRF010000019">
    <property type="protein sequence ID" value="KAK5055796.1"/>
    <property type="molecule type" value="Genomic_DNA"/>
</dbReference>
<reference evidence="4 5" key="1">
    <citation type="submission" date="2023-08" db="EMBL/GenBank/DDBJ databases">
        <title>Black Yeasts Isolated from many extreme environments.</title>
        <authorList>
            <person name="Coleine C."/>
            <person name="Stajich J.E."/>
            <person name="Selbmann L."/>
        </authorList>
    </citation>
    <scope>NUCLEOTIDE SEQUENCE [LARGE SCALE GENOMIC DNA]</scope>
    <source>
        <strain evidence="4 5">CCFEE 6328</strain>
    </source>
</reference>
<accession>A0ABR0J3Y3</accession>
<dbReference type="SMART" id="SM00829">
    <property type="entry name" value="PKS_ER"/>
    <property type="match status" value="1"/>
</dbReference>
<evidence type="ECO:0000256" key="1">
    <source>
        <dbReference type="ARBA" id="ARBA00008072"/>
    </source>
</evidence>
<comment type="caution">
    <text evidence="4">The sequence shown here is derived from an EMBL/GenBank/DDBJ whole genome shotgun (WGS) entry which is preliminary data.</text>
</comment>
<dbReference type="SUPFAM" id="SSF50129">
    <property type="entry name" value="GroES-like"/>
    <property type="match status" value="1"/>
</dbReference>
<evidence type="ECO:0000256" key="2">
    <source>
        <dbReference type="ARBA" id="ARBA00023002"/>
    </source>
</evidence>
<proteinExistence type="inferred from homology"/>
<feature type="domain" description="Enoyl reductase (ER)" evidence="3">
    <location>
        <begin position="12"/>
        <end position="350"/>
    </location>
</feature>
<dbReference type="Pfam" id="PF00107">
    <property type="entry name" value="ADH_zinc_N"/>
    <property type="match status" value="1"/>
</dbReference>
<keyword evidence="2" id="KW-0560">Oxidoreductase</keyword>
<sequence length="353" mass="38289">MTQHQLALRQTGHGDAQVEECLIPEPEKDEALVRISAVSLNPFDWKMLYRQNTLPAQPVLGCDFAGTVERVGVNVKNVMIGDRVAGTVYGGNIQTPDNGAFSEYVAASAHMLLHLPTHISFEDASTLPTPLFTAGYCLYKQLSLSYPGEATDDQQDRPPLLIYGGATAIGSMMIQLAKLSGHRVLTVCSGASFELVRNYGADMAVDYLELSSVESLIEVCRKEKPRYTIDCISNADSARICASAMQEQGGFYISCTANGPAIDNPQVKTIKIFAFAMLGHESPFPLTGSMSSSLREDVDFGTEFTARAETLLREDKIKPIAADIRQGGLQGIVSGLRDLKASKVGGRRLVYEV</sequence>
<dbReference type="CDD" id="cd08249">
    <property type="entry name" value="enoyl_reductase_like"/>
    <property type="match status" value="1"/>
</dbReference>
<organism evidence="4 5">
    <name type="scientific">Exophiala sideris</name>
    <dbReference type="NCBI Taxonomy" id="1016849"/>
    <lineage>
        <taxon>Eukaryota</taxon>
        <taxon>Fungi</taxon>
        <taxon>Dikarya</taxon>
        <taxon>Ascomycota</taxon>
        <taxon>Pezizomycotina</taxon>
        <taxon>Eurotiomycetes</taxon>
        <taxon>Chaetothyriomycetidae</taxon>
        <taxon>Chaetothyriales</taxon>
        <taxon>Herpotrichiellaceae</taxon>
        <taxon>Exophiala</taxon>
    </lineage>
</organism>
<keyword evidence="5" id="KW-1185">Reference proteome</keyword>
<evidence type="ECO:0000313" key="4">
    <source>
        <dbReference type="EMBL" id="KAK5055796.1"/>
    </source>
</evidence>
<dbReference type="Gene3D" id="3.90.180.10">
    <property type="entry name" value="Medium-chain alcohol dehydrogenases, catalytic domain"/>
    <property type="match status" value="1"/>
</dbReference>
<dbReference type="InterPro" id="IPR013149">
    <property type="entry name" value="ADH-like_C"/>
</dbReference>
<dbReference type="SUPFAM" id="SSF51735">
    <property type="entry name" value="NAD(P)-binding Rossmann-fold domains"/>
    <property type="match status" value="1"/>
</dbReference>
<dbReference type="PANTHER" id="PTHR45348">
    <property type="entry name" value="HYPOTHETICAL OXIDOREDUCTASE (EUROFUNG)"/>
    <property type="match status" value="1"/>
</dbReference>
<evidence type="ECO:0000259" key="3">
    <source>
        <dbReference type="SMART" id="SM00829"/>
    </source>
</evidence>
<dbReference type="Gene3D" id="3.40.50.720">
    <property type="entry name" value="NAD(P)-binding Rossmann-like Domain"/>
    <property type="match status" value="1"/>
</dbReference>
<comment type="similarity">
    <text evidence="1">Belongs to the zinc-containing alcohol dehydrogenase family.</text>
</comment>
<dbReference type="InterPro" id="IPR036291">
    <property type="entry name" value="NAD(P)-bd_dom_sf"/>
</dbReference>
<gene>
    <name evidence="4" type="ORF">LTR69_008171</name>
</gene>
<evidence type="ECO:0000313" key="5">
    <source>
        <dbReference type="Proteomes" id="UP001345691"/>
    </source>
</evidence>
<dbReference type="InterPro" id="IPR013154">
    <property type="entry name" value="ADH-like_N"/>
</dbReference>
<dbReference type="InterPro" id="IPR047122">
    <property type="entry name" value="Trans-enoyl_RdTase-like"/>
</dbReference>
<name>A0ABR0J3Y3_9EURO</name>